<keyword evidence="4" id="KW-0418">Kinase</keyword>
<feature type="region of interest" description="Disordered" evidence="1">
    <location>
        <begin position="815"/>
        <end position="836"/>
    </location>
</feature>
<dbReference type="PANTHER" id="PTHR44167">
    <property type="entry name" value="OVARIAN-SPECIFIC SERINE/THREONINE-PROTEIN KINASE LOK-RELATED"/>
    <property type="match status" value="1"/>
</dbReference>
<name>A0A0S4TD75_CRYHO</name>
<evidence type="ECO:0000313" key="4">
    <source>
        <dbReference type="EMBL" id="PPS97073.1"/>
    </source>
</evidence>
<dbReference type="SUPFAM" id="SSF56112">
    <property type="entry name" value="Protein kinase-like (PK-like)"/>
    <property type="match status" value="1"/>
</dbReference>
<feature type="compositionally biased region" description="Polar residues" evidence="1">
    <location>
        <begin position="815"/>
        <end position="830"/>
    </location>
</feature>
<feature type="region of interest" description="Disordered" evidence="1">
    <location>
        <begin position="450"/>
        <end position="469"/>
    </location>
</feature>
<dbReference type="PROSITE" id="PS00108">
    <property type="entry name" value="PROTEIN_KINASE_ST"/>
    <property type="match status" value="1"/>
</dbReference>
<dbReference type="AlphaFoldDB" id="A0A0S4TD75"/>
<dbReference type="PANTHER" id="PTHR44167:SF24">
    <property type="entry name" value="SERINE_THREONINE-PROTEIN KINASE CHK2"/>
    <property type="match status" value="1"/>
</dbReference>
<dbReference type="GO" id="GO:0004674">
    <property type="term" value="F:protein serine/threonine kinase activity"/>
    <property type="evidence" value="ECO:0007669"/>
    <property type="project" value="TreeGrafter"/>
</dbReference>
<sequence length="1155" mass="127065">MIGLVKENTSNISNNIISDDIYANENSKSHSINSQFQNNEHKRASKNNKAVGDSAFRAIANNFMSLFGYGDTVQSVNETNFSEVPVNQKPNIGRQNVSDIMGVHQIRGGDIVAVGTDVEDENPTSGEGQIVNSRLEASNSATLLSSGSKPNPSSKTTSKSNGGAASKLAYEKNGDNSQLQIIAHVSGRPVHAKYSYGKNKFKVAHKIVEQADTMHSGSEKEVAQIPNAPNPNSIIVPSPIIQFRQIPVQMVGKQHQIVYNTPLITKRVIPQTNKIVYQPIYTHNQVEMGSNGLAGSLGHGIVHKNLYSQEAIVGTNNLILGKELPGLYPVGVGAINALPNTNSYLCNSINNQILGFGTPLVGYRSMSHVPNNGFTNIDSNQSSGAELLDVNQETRLQSSNEAAASSVSHPRNGTVGSVGSAGSVCQPISSFGLGIPIQVKTLEEDNIKRKENVSSSKQTAQASKQVLRTNNGNFQTLSLTTTTSSDTGSVTMSNHVVNAKAIQERPSNTNLDTTKTMVKESSNTQEKIKSENEHDLHKGFIPQASPVVNYRSTLDYLVTPMVRYRDIASNLKVKTVPPQLSSDDACKYVTTEITGNNGIMSSSNGSNSPRNMNVMGSNEYKETVYTPVAPLFIPNYPVVPGGVGSPGVIEMNNPKINSNINIIPGTVGYTGNSLPKQSQASNTQGSNPINGLVPGSSRGGRIFDGGLNSHIYRRAPVGVPQNLGYRLVRTVKNYVGSSKAPIGGSSIHKENYTREENLNYRNQNTRKGYVNKMYQYLADSSQFPPLPKEMYVGDIEFLTRPISSEPSAIKVKRFPTNSQDGETNVSQVKGSTPGKGREWDSINRGTFCTVYKVRHNECVAAVKCPQKRIHDSDPLMSRYRCYTEWKLLYRCNRHPNILNLIGGIRINEYEIWLVTEYIRTGDLFKLIHGNGSRSKAFRESVEYRYKVMYQLADSIRFLHSLSPKIVHKDLKSNNILIDENYNIRICDFGDAEELHYNTITCCTAVTWQYAPPEIVGCTDPARPNSNANEKVDVWSMGCIFLEILCKRTPLQHVLDKVDESGKHSTLYNLIHSNKIEGELKIPPLPDSLYNLITMCLRPNPDLRASSKEVFDYLVNSEKKILKQLSYINQYKLSSGHSIVNNQKNDIKALSQLRAV</sequence>
<dbReference type="SMART" id="SM00220">
    <property type="entry name" value="S_TKc"/>
    <property type="match status" value="1"/>
</dbReference>
<feature type="compositionally biased region" description="Low complexity" evidence="1">
    <location>
        <begin position="145"/>
        <end position="163"/>
    </location>
</feature>
<reference evidence="4 5" key="3">
    <citation type="submission" date="2017-10" db="EMBL/GenBank/DDBJ databases">
        <title>Consistent, comparative and evidence-based genome annotation and re-annotation for the closely-related species, Cryptosporidium parvum, C. hominis and C. tyzzeri.</title>
        <authorList>
            <person name="Baptista R.P."/>
            <person name="Li Y."/>
            <person name="Sateriale A."/>
            <person name="Striepen B."/>
            <person name="Kissinger J.C."/>
        </authorList>
    </citation>
    <scope>NUCLEOTIDE SEQUENCE [LARGE SCALE GENOMIC DNA]</scope>
    <source>
        <strain evidence="4">30976</strain>
    </source>
</reference>
<dbReference type="Pfam" id="PF00069">
    <property type="entry name" value="Pkinase"/>
    <property type="match status" value="1"/>
</dbReference>
<keyword evidence="4" id="KW-0808">Transferase</keyword>
<dbReference type="GO" id="GO:0005634">
    <property type="term" value="C:nucleus"/>
    <property type="evidence" value="ECO:0007669"/>
    <property type="project" value="TreeGrafter"/>
</dbReference>
<dbReference type="InterPro" id="IPR000719">
    <property type="entry name" value="Prot_kinase_dom"/>
</dbReference>
<evidence type="ECO:0000313" key="5">
    <source>
        <dbReference type="Proteomes" id="UP001429100"/>
    </source>
</evidence>
<dbReference type="PROSITE" id="PS50011">
    <property type="entry name" value="PROTEIN_KINASE_DOM"/>
    <property type="match status" value="1"/>
</dbReference>
<feature type="region of interest" description="Disordered" evidence="1">
    <location>
        <begin position="140"/>
        <end position="168"/>
    </location>
</feature>
<evidence type="ECO:0000259" key="2">
    <source>
        <dbReference type="PROSITE" id="PS50011"/>
    </source>
</evidence>
<dbReference type="InterPro" id="IPR008271">
    <property type="entry name" value="Ser/Thr_kinase_AS"/>
</dbReference>
<evidence type="ECO:0000256" key="1">
    <source>
        <dbReference type="SAM" id="MobiDB-lite"/>
    </source>
</evidence>
<keyword evidence="5" id="KW-1185">Reference proteome</keyword>
<dbReference type="EMBL" id="LN877947">
    <property type="protein sequence ID" value="CUV04227.1"/>
    <property type="molecule type" value="Genomic_DNA"/>
</dbReference>
<dbReference type="GO" id="GO:0044773">
    <property type="term" value="P:mitotic DNA damage checkpoint signaling"/>
    <property type="evidence" value="ECO:0007669"/>
    <property type="project" value="TreeGrafter"/>
</dbReference>
<feature type="compositionally biased region" description="Polar residues" evidence="1">
    <location>
        <begin position="395"/>
        <end position="411"/>
    </location>
</feature>
<feature type="compositionally biased region" description="Low complexity" evidence="1">
    <location>
        <begin position="454"/>
        <end position="465"/>
    </location>
</feature>
<dbReference type="Proteomes" id="UP000199752">
    <property type="component" value="Chromosome 1"/>
</dbReference>
<dbReference type="GO" id="GO:0005737">
    <property type="term" value="C:cytoplasm"/>
    <property type="evidence" value="ECO:0007669"/>
    <property type="project" value="TreeGrafter"/>
</dbReference>
<reference evidence="4 5" key="1">
    <citation type="submission" date="2014-11" db="EMBL/GenBank/DDBJ databases">
        <title>Comparative genomic analysis of Cryptosporidium hominis reveals occurrence of genetic recombination in virulent subtypes.</title>
        <authorList>
            <person name="Guo Y."/>
            <person name="Tang K."/>
            <person name="Frace M."/>
            <person name="Li N."/>
            <person name="Roellig D.M."/>
            <person name="Sammons S."/>
            <person name="Knipe K."/>
            <person name="Rowe L."/>
            <person name="Feng Y."/>
            <person name="Xiao L."/>
        </authorList>
    </citation>
    <scope>NUCLEOTIDE SEQUENCE [LARGE SCALE GENOMIC DNA]</scope>
    <source>
        <strain evidence="4">30976</strain>
    </source>
</reference>
<dbReference type="Gene3D" id="1.10.510.10">
    <property type="entry name" value="Transferase(Phosphotransferase) domain 1"/>
    <property type="match status" value="1"/>
</dbReference>
<feature type="region of interest" description="Disordered" evidence="1">
    <location>
        <begin position="673"/>
        <end position="695"/>
    </location>
</feature>
<dbReference type="InterPro" id="IPR011009">
    <property type="entry name" value="Kinase-like_dom_sf"/>
</dbReference>
<feature type="region of interest" description="Disordered" evidence="1">
    <location>
        <begin position="395"/>
        <end position="418"/>
    </location>
</feature>
<accession>A0A0S4TD75</accession>
<protein>
    <submittedName>
        <fullName evidence="4">Protein kinase domain containing protein</fullName>
    </submittedName>
</protein>
<feature type="compositionally biased region" description="Polar residues" evidence="1">
    <location>
        <begin position="673"/>
        <end position="689"/>
    </location>
</feature>
<proteinExistence type="predicted"/>
<gene>
    <name evidence="3" type="ORF">CHUDEA1_2850</name>
    <name evidence="4" type="ORF">GY17_00001295</name>
</gene>
<organism evidence="3">
    <name type="scientific">Cryptosporidium hominis</name>
    <dbReference type="NCBI Taxonomy" id="237895"/>
    <lineage>
        <taxon>Eukaryota</taxon>
        <taxon>Sar</taxon>
        <taxon>Alveolata</taxon>
        <taxon>Apicomplexa</taxon>
        <taxon>Conoidasida</taxon>
        <taxon>Coccidia</taxon>
        <taxon>Eucoccidiorida</taxon>
        <taxon>Eimeriorina</taxon>
        <taxon>Cryptosporidiidae</taxon>
        <taxon>Cryptosporidium</taxon>
    </lineage>
</organism>
<dbReference type="EMBL" id="JTAI01000044">
    <property type="protein sequence ID" value="PPS97073.1"/>
    <property type="molecule type" value="Genomic_DNA"/>
</dbReference>
<evidence type="ECO:0000313" key="3">
    <source>
        <dbReference type="EMBL" id="CUV04227.1"/>
    </source>
</evidence>
<dbReference type="VEuPathDB" id="CryptoDB:GY17_00001295"/>
<dbReference type="Proteomes" id="UP001429100">
    <property type="component" value="Unassembled WGS sequence"/>
</dbReference>
<reference evidence="3" key="2">
    <citation type="submission" date="2015-08" db="EMBL/GenBank/DDBJ databases">
        <authorList>
            <person name="Babu N.S."/>
            <person name="Beckwith C.J."/>
            <person name="Beseler K.G."/>
            <person name="Brison A."/>
            <person name="Carone J.V."/>
            <person name="Caskin T.P."/>
            <person name="Diamond M."/>
            <person name="Durham M.E."/>
            <person name="Foxe J.M."/>
            <person name="Go M."/>
            <person name="Henderson B.A."/>
            <person name="Jones I.B."/>
            <person name="McGettigan J.A."/>
            <person name="Micheletti S.J."/>
            <person name="Nasrallah M.E."/>
            <person name="Ortiz D."/>
            <person name="Piller C.R."/>
            <person name="Privatt S.R."/>
            <person name="Schneider S.L."/>
            <person name="Sharp S."/>
            <person name="Smith T.C."/>
            <person name="Stanton J.D."/>
            <person name="Ullery H.E."/>
            <person name="Wilson R.J."/>
            <person name="Serrano M.G."/>
            <person name="Buck G."/>
            <person name="Lee V."/>
            <person name="Wang Y."/>
            <person name="Carvalho R."/>
            <person name="Voegtly L."/>
            <person name="Shi R."/>
            <person name="Duckworth R."/>
            <person name="Johnson A."/>
            <person name="Loviza R."/>
            <person name="Walstead R."/>
            <person name="Shah Z."/>
            <person name="Kiflezghi M."/>
            <person name="Wade K."/>
            <person name="Ball S.L."/>
            <person name="Bradley K.W."/>
            <person name="Asai D.J."/>
            <person name="Bowman C.A."/>
            <person name="Russell D.A."/>
            <person name="Pope W.H."/>
            <person name="Jacobs-Sera D."/>
            <person name="Hendrix R.W."/>
            <person name="Hatfull G.F."/>
        </authorList>
    </citation>
    <scope>NUCLEOTIDE SEQUENCE [LARGE SCALE GENOMIC DNA]</scope>
</reference>
<dbReference type="GO" id="GO:0005524">
    <property type="term" value="F:ATP binding"/>
    <property type="evidence" value="ECO:0007669"/>
    <property type="project" value="InterPro"/>
</dbReference>
<dbReference type="VEuPathDB" id="CryptoDB:ChTU502y2012_412g0325"/>
<dbReference type="VEuPathDB" id="CryptoDB:CHUDEA1_2850"/>
<dbReference type="VEuPathDB" id="CryptoDB:Chro.10319"/>
<feature type="domain" description="Protein kinase" evidence="2">
    <location>
        <begin position="836"/>
        <end position="1121"/>
    </location>
</feature>